<name>A0AAI8VVW0_9PEZI</name>
<proteinExistence type="predicted"/>
<comment type="caution">
    <text evidence="1">The sequence shown here is derived from an EMBL/GenBank/DDBJ whole genome shotgun (WGS) entry which is preliminary data.</text>
</comment>
<accession>A0AAI8VVW0</accession>
<dbReference type="EMBL" id="CAUWAG010000018">
    <property type="protein sequence ID" value="CAJ2512052.1"/>
    <property type="molecule type" value="Genomic_DNA"/>
</dbReference>
<sequence length="237" mass="25962">MAGLPPTQPATQRALAIPELLEAILLHVDTRTLLVSAQRVDHPWHTTITTSPLLQRRLFFRADPAATPVPITRVATFDTTERTPGLRLADLLFRMLDWTPRGEQAFTRGGAAAASWRRMLLRQPPLHTTVGFVVGANWGGESAIARCWIVQGGTTNNSNAGAGSEIRMEDVVSAIFDSDHVWTGTAMPRFAAFCVYWAPLPAAVAQLRLTTDDAAGRTMDEWGLVVHFGSGYDRFVL</sequence>
<keyword evidence="2" id="KW-1185">Reference proteome</keyword>
<organism evidence="1 2">
    <name type="scientific">Anthostomella pinea</name>
    <dbReference type="NCBI Taxonomy" id="933095"/>
    <lineage>
        <taxon>Eukaryota</taxon>
        <taxon>Fungi</taxon>
        <taxon>Dikarya</taxon>
        <taxon>Ascomycota</taxon>
        <taxon>Pezizomycotina</taxon>
        <taxon>Sordariomycetes</taxon>
        <taxon>Xylariomycetidae</taxon>
        <taxon>Xylariales</taxon>
        <taxon>Xylariaceae</taxon>
        <taxon>Anthostomella</taxon>
    </lineage>
</organism>
<reference evidence="1" key="1">
    <citation type="submission" date="2023-10" db="EMBL/GenBank/DDBJ databases">
        <authorList>
            <person name="Hackl T."/>
        </authorList>
    </citation>
    <scope>NUCLEOTIDE SEQUENCE</scope>
</reference>
<gene>
    <name evidence="1" type="ORF">KHLLAP_LOCUS12520</name>
</gene>
<dbReference type="Proteomes" id="UP001295740">
    <property type="component" value="Unassembled WGS sequence"/>
</dbReference>
<evidence type="ECO:0000313" key="1">
    <source>
        <dbReference type="EMBL" id="CAJ2512052.1"/>
    </source>
</evidence>
<dbReference type="AlphaFoldDB" id="A0AAI8VVW0"/>
<evidence type="ECO:0000313" key="2">
    <source>
        <dbReference type="Proteomes" id="UP001295740"/>
    </source>
</evidence>
<dbReference type="InterPro" id="IPR036047">
    <property type="entry name" value="F-box-like_dom_sf"/>
</dbReference>
<protein>
    <submittedName>
        <fullName evidence="1">Uu.00g076770.m01.CDS01</fullName>
    </submittedName>
</protein>
<dbReference type="SUPFAM" id="SSF81383">
    <property type="entry name" value="F-box domain"/>
    <property type="match status" value="1"/>
</dbReference>